<dbReference type="SUPFAM" id="SSF48576">
    <property type="entry name" value="Terpenoid synthases"/>
    <property type="match status" value="1"/>
</dbReference>
<evidence type="ECO:0000256" key="12">
    <source>
        <dbReference type="ARBA" id="ARBA00022746"/>
    </source>
</evidence>
<comment type="catalytic activity">
    <reaction evidence="17">
        <text>gamma-carotene = all-trans-beta-carotene</text>
        <dbReference type="Rhea" id="RHEA:32239"/>
        <dbReference type="ChEBI" id="CHEBI:17579"/>
        <dbReference type="ChEBI" id="CHEBI:27740"/>
        <dbReference type="EC" id="5.5.1.19"/>
    </reaction>
</comment>
<dbReference type="InterPro" id="IPR019845">
    <property type="entry name" value="Squalene/phytoene_synthase_CS"/>
</dbReference>
<feature type="transmembrane region" description="Helical" evidence="19">
    <location>
        <begin position="139"/>
        <end position="160"/>
    </location>
</feature>
<dbReference type="Pfam" id="PF00494">
    <property type="entry name" value="SQS_PSY"/>
    <property type="match status" value="1"/>
</dbReference>
<evidence type="ECO:0000256" key="8">
    <source>
        <dbReference type="ARBA" id="ARBA00012396"/>
    </source>
</evidence>
<dbReference type="GO" id="GO:0004311">
    <property type="term" value="F:geranylgeranyl diphosphate synthase activity"/>
    <property type="evidence" value="ECO:0007669"/>
    <property type="project" value="InterPro"/>
</dbReference>
<accession>A0A2V5IGH0</accession>
<dbReference type="Proteomes" id="UP000248817">
    <property type="component" value="Unassembled WGS sequence"/>
</dbReference>
<evidence type="ECO:0000256" key="7">
    <source>
        <dbReference type="ARBA" id="ARBA00012242"/>
    </source>
</evidence>
<comment type="pathway">
    <text evidence="3">Carotenoid biosynthesis; beta-carotene biosynthesis.</text>
</comment>
<evidence type="ECO:0000256" key="1">
    <source>
        <dbReference type="ARBA" id="ARBA00001805"/>
    </source>
</evidence>
<evidence type="ECO:0000313" key="21">
    <source>
        <dbReference type="Proteomes" id="UP000248817"/>
    </source>
</evidence>
<gene>
    <name evidence="20" type="ORF">BP00DRAFT_432592</name>
</gene>
<dbReference type="EMBL" id="KZ825467">
    <property type="protein sequence ID" value="PYI35799.1"/>
    <property type="molecule type" value="Genomic_DNA"/>
</dbReference>
<proteinExistence type="inferred from homology"/>
<dbReference type="InterPro" id="IPR002060">
    <property type="entry name" value="Squ/phyt_synthse"/>
</dbReference>
<dbReference type="GO" id="GO:0045436">
    <property type="term" value="F:lycopene beta cyclase activity"/>
    <property type="evidence" value="ECO:0007669"/>
    <property type="project" value="UniProtKB-ARBA"/>
</dbReference>
<evidence type="ECO:0000256" key="18">
    <source>
        <dbReference type="ARBA" id="ARBA00029335"/>
    </source>
</evidence>
<evidence type="ECO:0000256" key="4">
    <source>
        <dbReference type="ARBA" id="ARBA00005172"/>
    </source>
</evidence>
<comment type="pathway">
    <text evidence="4">Carotenoid biosynthesis; phytoene biosynthesis; all-trans-phytoene from geranylgeranyl diphosphate: step 1/1.</text>
</comment>
<evidence type="ECO:0000256" key="3">
    <source>
        <dbReference type="ARBA" id="ARBA00005089"/>
    </source>
</evidence>
<evidence type="ECO:0000256" key="19">
    <source>
        <dbReference type="SAM" id="Phobius"/>
    </source>
</evidence>
<dbReference type="UniPathway" id="UPA00799">
    <property type="reaction ID" value="UER00773"/>
</dbReference>
<feature type="transmembrane region" description="Helical" evidence="19">
    <location>
        <begin position="6"/>
        <end position="27"/>
    </location>
</feature>
<dbReference type="SFLD" id="SFLDG01212">
    <property type="entry name" value="Phytoene_synthase_like"/>
    <property type="match status" value="1"/>
</dbReference>
<dbReference type="SFLD" id="SFLDG01018">
    <property type="entry name" value="Squalene/Phytoene_Synthase_Lik"/>
    <property type="match status" value="1"/>
</dbReference>
<evidence type="ECO:0000256" key="16">
    <source>
        <dbReference type="ARBA" id="ARBA00023268"/>
    </source>
</evidence>
<dbReference type="GO" id="GO:0016872">
    <property type="term" value="F:intramolecular lyase activity"/>
    <property type="evidence" value="ECO:0007669"/>
    <property type="project" value="InterPro"/>
</dbReference>
<evidence type="ECO:0000256" key="9">
    <source>
        <dbReference type="ARBA" id="ARBA00018909"/>
    </source>
</evidence>
<comment type="subcellular location">
    <subcellularLocation>
        <location evidence="2">Membrane</location>
        <topology evidence="2">Multi-pass membrane protein</topology>
    </subcellularLocation>
</comment>
<dbReference type="SFLD" id="SFLDS00005">
    <property type="entry name" value="Isoprenoid_Synthase_Type_I"/>
    <property type="match status" value="1"/>
</dbReference>
<evidence type="ECO:0000256" key="5">
    <source>
        <dbReference type="ARBA" id="ARBA00008247"/>
    </source>
</evidence>
<dbReference type="PROSITE" id="PS01045">
    <property type="entry name" value="SQUALEN_PHYTOEN_SYN_2"/>
    <property type="match status" value="1"/>
</dbReference>
<keyword evidence="12" id="KW-0125">Carotenoid biosynthesis</keyword>
<evidence type="ECO:0000313" key="20">
    <source>
        <dbReference type="EMBL" id="PYI35799.1"/>
    </source>
</evidence>
<keyword evidence="21" id="KW-1185">Reference proteome</keyword>
<feature type="transmembrane region" description="Helical" evidence="19">
    <location>
        <begin position="66"/>
        <end position="85"/>
    </location>
</feature>
<keyword evidence="11 19" id="KW-0812">Transmembrane</keyword>
<dbReference type="GO" id="GO:0016020">
    <property type="term" value="C:membrane"/>
    <property type="evidence" value="ECO:0007669"/>
    <property type="project" value="UniProtKB-SubCell"/>
</dbReference>
<evidence type="ECO:0000256" key="11">
    <source>
        <dbReference type="ARBA" id="ARBA00022692"/>
    </source>
</evidence>
<sequence length="522" mass="58620">MGYDYVMVHVGYNIPVAVGLTTVLWPFMTRLDWMRIFTMITKALTATIPWDSYLVRRRIWTYPREAVTGYTLCCIPLEEVFFFVIQTYNTGMLYTILTRRLVFPAFVRPAGIKLFSVGILVPARAGAIGVKYLLQGGRYTYMGLILAWACPILLVQWAIAGHFILALPRREMVLSVMLPTTFLWTVDTFSMRWEVWRNMDVEETVSFLLTNVLIKLDPGFMARLGKAVRCLAISSQSMYMGSRMFRGPLRLDLIFLYSFCRVADDLIDNAPDRATAVTAIDDCKTQLAHRFSPGWETQGELQPSELSEARTALPASRLRIAPLQGLLDGLRTDTTFDRESGVFPIDSEDDLNRYAYHVAGTVAASVLDLVFHHFPHHASTTNATTRREVVVAGGQMGQGLQRVNIARDIERDARIGRVYLPTVWLQHEGITAVDVLDNPDSAPVKRLRGRLLVKAQKLHDEAVGALAFLPPEVQGPRRTTIASYMEIGAALLRGDRAPPGEKLQLPLLRRAVIAFRAMTARA</sequence>
<keyword evidence="10" id="KW-0808">Transferase</keyword>
<organism evidence="20 21">
    <name type="scientific">Aspergillus indologenus CBS 114.80</name>
    <dbReference type="NCBI Taxonomy" id="1450541"/>
    <lineage>
        <taxon>Eukaryota</taxon>
        <taxon>Fungi</taxon>
        <taxon>Dikarya</taxon>
        <taxon>Ascomycota</taxon>
        <taxon>Pezizomycotina</taxon>
        <taxon>Eurotiomycetes</taxon>
        <taxon>Eurotiomycetidae</taxon>
        <taxon>Eurotiales</taxon>
        <taxon>Aspergillaceae</taxon>
        <taxon>Aspergillus</taxon>
        <taxon>Aspergillus subgen. Circumdati</taxon>
    </lineage>
</organism>
<protein>
    <recommendedName>
        <fullName evidence="9">Bifunctional lycopene cyclase/phytoene synthase</fullName>
        <ecNumber evidence="8">2.5.1.32</ecNumber>
        <ecNumber evidence="7">5.5.1.19</ecNumber>
    </recommendedName>
</protein>
<feature type="transmembrane region" description="Helical" evidence="19">
    <location>
        <begin position="105"/>
        <end position="127"/>
    </location>
</feature>
<name>A0A2V5IGH0_9EURO</name>
<dbReference type="GO" id="GO:0016117">
    <property type="term" value="P:carotenoid biosynthetic process"/>
    <property type="evidence" value="ECO:0007669"/>
    <property type="project" value="UniProtKB-KW"/>
</dbReference>
<evidence type="ECO:0000256" key="2">
    <source>
        <dbReference type="ARBA" id="ARBA00004141"/>
    </source>
</evidence>
<comment type="catalytic activity">
    <reaction evidence="1">
        <text>2 (2E,6E,10E)-geranylgeranyl diphosphate = 15-cis-phytoene + 2 diphosphate</text>
        <dbReference type="Rhea" id="RHEA:34475"/>
        <dbReference type="ChEBI" id="CHEBI:27787"/>
        <dbReference type="ChEBI" id="CHEBI:33019"/>
        <dbReference type="ChEBI" id="CHEBI:58756"/>
        <dbReference type="EC" id="2.5.1.32"/>
    </reaction>
</comment>
<comment type="catalytic activity">
    <reaction evidence="18">
        <text>all-trans-lycopene = gamma-carotene</text>
        <dbReference type="Rhea" id="RHEA:32219"/>
        <dbReference type="ChEBI" id="CHEBI:15948"/>
        <dbReference type="ChEBI" id="CHEBI:27740"/>
        <dbReference type="EC" id="5.5.1.19"/>
    </reaction>
</comment>
<keyword evidence="14 19" id="KW-0472">Membrane</keyword>
<dbReference type="InterPro" id="IPR044843">
    <property type="entry name" value="Trans_IPPS_bact-type"/>
</dbReference>
<keyword evidence="15" id="KW-0413">Isomerase</keyword>
<dbReference type="EC" id="5.5.1.19" evidence="7"/>
<dbReference type="PANTHER" id="PTHR31480">
    <property type="entry name" value="BIFUNCTIONAL LYCOPENE CYCLASE/PHYTOENE SYNTHASE"/>
    <property type="match status" value="1"/>
</dbReference>
<evidence type="ECO:0000256" key="17">
    <source>
        <dbReference type="ARBA" id="ARBA00029313"/>
    </source>
</evidence>
<comment type="similarity">
    <text evidence="5">In the N-terminal section; belongs to the lycopene beta-cyclase family.</text>
</comment>
<dbReference type="NCBIfam" id="TIGR03462">
    <property type="entry name" value="CarR_dom_SF"/>
    <property type="match status" value="1"/>
</dbReference>
<dbReference type="Gene3D" id="1.10.600.10">
    <property type="entry name" value="Farnesyl Diphosphate Synthase"/>
    <property type="match status" value="1"/>
</dbReference>
<dbReference type="UniPathway" id="UPA00802"/>
<dbReference type="InterPro" id="IPR008949">
    <property type="entry name" value="Isoprenoid_synthase_dom_sf"/>
</dbReference>
<evidence type="ECO:0000256" key="15">
    <source>
        <dbReference type="ARBA" id="ARBA00023235"/>
    </source>
</evidence>
<comment type="similarity">
    <text evidence="6">In the C-terminal section; belongs to the phytoene/squalene synthase family.</text>
</comment>
<evidence type="ECO:0000256" key="6">
    <source>
        <dbReference type="ARBA" id="ARBA00008406"/>
    </source>
</evidence>
<dbReference type="InterPro" id="IPR017825">
    <property type="entry name" value="Lycopene_cyclase_dom"/>
</dbReference>
<keyword evidence="16" id="KW-0511">Multifunctional enzyme</keyword>
<evidence type="ECO:0000256" key="13">
    <source>
        <dbReference type="ARBA" id="ARBA00022989"/>
    </source>
</evidence>
<reference evidence="20 21" key="1">
    <citation type="submission" date="2018-02" db="EMBL/GenBank/DDBJ databases">
        <title>The genomes of Aspergillus section Nigri reveals drivers in fungal speciation.</title>
        <authorList>
            <consortium name="DOE Joint Genome Institute"/>
            <person name="Vesth T.C."/>
            <person name="Nybo J."/>
            <person name="Theobald S."/>
            <person name="Brandl J."/>
            <person name="Frisvad J.C."/>
            <person name="Nielsen K.F."/>
            <person name="Lyhne E.K."/>
            <person name="Kogle M.E."/>
            <person name="Kuo A."/>
            <person name="Riley R."/>
            <person name="Clum A."/>
            <person name="Nolan M."/>
            <person name="Lipzen A."/>
            <person name="Salamov A."/>
            <person name="Henrissat B."/>
            <person name="Wiebenga A."/>
            <person name="De vries R.P."/>
            <person name="Grigoriev I.V."/>
            <person name="Mortensen U.H."/>
            <person name="Andersen M.R."/>
            <person name="Baker S.E."/>
        </authorList>
    </citation>
    <scope>NUCLEOTIDE SEQUENCE [LARGE SCALE GENOMIC DNA]</scope>
    <source>
        <strain evidence="20 21">CBS 114.80</strain>
    </source>
</reference>
<dbReference type="AlphaFoldDB" id="A0A2V5IGH0"/>
<evidence type="ECO:0000256" key="14">
    <source>
        <dbReference type="ARBA" id="ARBA00023136"/>
    </source>
</evidence>
<dbReference type="EC" id="2.5.1.32" evidence="8"/>
<evidence type="ECO:0000256" key="10">
    <source>
        <dbReference type="ARBA" id="ARBA00022679"/>
    </source>
</evidence>
<keyword evidence="13 19" id="KW-1133">Transmembrane helix</keyword>